<dbReference type="PANTHER" id="PTHR33978">
    <property type="entry name" value="SERINE/THREONINE-KINASE"/>
    <property type="match status" value="1"/>
</dbReference>
<evidence type="ECO:0000313" key="3">
    <source>
        <dbReference type="Proteomes" id="UP000250235"/>
    </source>
</evidence>
<protein>
    <submittedName>
        <fullName evidence="2">Uncharacterized protein</fullName>
    </submittedName>
</protein>
<dbReference type="PANTHER" id="PTHR33978:SF4">
    <property type="entry name" value="SERINE_THREONINE-KINASE"/>
    <property type="match status" value="1"/>
</dbReference>
<organism evidence="2 3">
    <name type="scientific">Dorcoceras hygrometricum</name>
    <dbReference type="NCBI Taxonomy" id="472368"/>
    <lineage>
        <taxon>Eukaryota</taxon>
        <taxon>Viridiplantae</taxon>
        <taxon>Streptophyta</taxon>
        <taxon>Embryophyta</taxon>
        <taxon>Tracheophyta</taxon>
        <taxon>Spermatophyta</taxon>
        <taxon>Magnoliopsida</taxon>
        <taxon>eudicotyledons</taxon>
        <taxon>Gunneridae</taxon>
        <taxon>Pentapetalae</taxon>
        <taxon>asterids</taxon>
        <taxon>lamiids</taxon>
        <taxon>Lamiales</taxon>
        <taxon>Gesneriaceae</taxon>
        <taxon>Didymocarpoideae</taxon>
        <taxon>Trichosporeae</taxon>
        <taxon>Loxocarpinae</taxon>
        <taxon>Dorcoceras</taxon>
    </lineage>
</organism>
<accession>A0A2Z7BKN6</accession>
<name>A0A2Z7BKN6_9LAMI</name>
<reference evidence="2 3" key="1">
    <citation type="journal article" date="2015" name="Proc. Natl. Acad. Sci. U.S.A.">
        <title>The resurrection genome of Boea hygrometrica: A blueprint for survival of dehydration.</title>
        <authorList>
            <person name="Xiao L."/>
            <person name="Yang G."/>
            <person name="Zhang L."/>
            <person name="Yang X."/>
            <person name="Zhao S."/>
            <person name="Ji Z."/>
            <person name="Zhou Q."/>
            <person name="Hu M."/>
            <person name="Wang Y."/>
            <person name="Chen M."/>
            <person name="Xu Y."/>
            <person name="Jin H."/>
            <person name="Xiao X."/>
            <person name="Hu G."/>
            <person name="Bao F."/>
            <person name="Hu Y."/>
            <person name="Wan P."/>
            <person name="Li L."/>
            <person name="Deng X."/>
            <person name="Kuang T."/>
            <person name="Xiang C."/>
            <person name="Zhu J.K."/>
            <person name="Oliver M.J."/>
            <person name="He Y."/>
        </authorList>
    </citation>
    <scope>NUCLEOTIDE SEQUENCE [LARGE SCALE GENOMIC DNA]</scope>
    <source>
        <strain evidence="3">cv. XS01</strain>
    </source>
</reference>
<evidence type="ECO:0000313" key="2">
    <source>
        <dbReference type="EMBL" id="KZV35193.1"/>
    </source>
</evidence>
<keyword evidence="3" id="KW-1185">Reference proteome</keyword>
<feature type="region of interest" description="Disordered" evidence="1">
    <location>
        <begin position="53"/>
        <end position="74"/>
    </location>
</feature>
<proteinExistence type="predicted"/>
<gene>
    <name evidence="2" type="ORF">F511_09005</name>
</gene>
<dbReference type="AlphaFoldDB" id="A0A2Z7BKN6"/>
<dbReference type="Proteomes" id="UP000250235">
    <property type="component" value="Unassembled WGS sequence"/>
</dbReference>
<evidence type="ECO:0000256" key="1">
    <source>
        <dbReference type="SAM" id="MobiDB-lite"/>
    </source>
</evidence>
<dbReference type="EMBL" id="KV004986">
    <property type="protein sequence ID" value="KZV35193.1"/>
    <property type="molecule type" value="Genomic_DNA"/>
</dbReference>
<dbReference type="OrthoDB" id="1932439at2759"/>
<sequence length="166" mass="18344">MDKITTAKQDRPAAKHLVWDCGSSLYDSFELKSFEKQLSSAIASRTLSMPHLTDGRLLPAAPPPPPSKKKPTSKIMRSVQRLMRSLFKPNHSSKINNSESDSFPPGFVPKEGFYVIYDKSGALSTIPEVPEREGLSPEIKSLVRRSKSDRFSTGAVVSKSVGIYCM</sequence>